<dbReference type="PANTHER" id="PTHR34301:SF8">
    <property type="entry name" value="ATPASE DOMAIN-CONTAINING PROTEIN"/>
    <property type="match status" value="1"/>
</dbReference>
<evidence type="ECO:0000313" key="2">
    <source>
        <dbReference type="EMBL" id="SMF22994.1"/>
    </source>
</evidence>
<dbReference type="InterPro" id="IPR041664">
    <property type="entry name" value="AAA_16"/>
</dbReference>
<feature type="domain" description="Orc1-like AAA ATPase" evidence="1">
    <location>
        <begin position="15"/>
        <end position="185"/>
    </location>
</feature>
<dbReference type="SUPFAM" id="SSF52540">
    <property type="entry name" value="P-loop containing nucleoside triphosphate hydrolases"/>
    <property type="match status" value="1"/>
</dbReference>
<reference evidence="3" key="1">
    <citation type="submission" date="2017-04" db="EMBL/GenBank/DDBJ databases">
        <authorList>
            <person name="Varghese N."/>
            <person name="Submissions S."/>
        </authorList>
    </citation>
    <scope>NUCLEOTIDE SEQUENCE [LARGE SCALE GENOMIC DNA]</scope>
    <source>
        <strain evidence="3">NIO-1021</strain>
    </source>
</reference>
<sequence>MQRSPYTPGEVTAFLPGRETHMVRLRVQMQHVADEKAFIARPRVYVGSRGVGKTSLLRYGQRAARERGLTPVWITAGDADLLPVLSAELEKLTRAWHSAAAQEIASLIRNLELSVSVAGLGATASPGQGRSTAEAPGQALEALIAATAHSLHRHGGGLAIFIDELQAADHTALKALAYAWQHLRSRDESPLPATLVAAGLGHTSDVVTDAATFGERFEFVRLKDLSREAAYNALSEPAIKFGVSWQYQAVEAVLEKAHGYPHFLQLWAHAAWESAGFPDPGGTITLGAVEASEDEVLEQLDVFYRTRWGKATPAERELLRAIALQSSPAPRRADVAAAMGKPTTAISMARRSLMDKGILDSPARGLLAFTAPGFSSYILEQDGTED</sequence>
<dbReference type="Gene3D" id="3.40.50.300">
    <property type="entry name" value="P-loop containing nucleotide triphosphate hydrolases"/>
    <property type="match status" value="1"/>
</dbReference>
<protein>
    <submittedName>
        <fullName evidence="2">AAA ATPase domain-containing protein</fullName>
    </submittedName>
</protein>
<dbReference type="InterPro" id="IPR027417">
    <property type="entry name" value="P-loop_NTPase"/>
</dbReference>
<organism evidence="2 3">
    <name type="scientific">Kocuria marina subsp. indica</name>
    <dbReference type="NCBI Taxonomy" id="1049583"/>
    <lineage>
        <taxon>Bacteria</taxon>
        <taxon>Bacillati</taxon>
        <taxon>Actinomycetota</taxon>
        <taxon>Actinomycetes</taxon>
        <taxon>Micrococcales</taxon>
        <taxon>Micrococcaceae</taxon>
        <taxon>Kocuria</taxon>
    </lineage>
</organism>
<dbReference type="RefSeq" id="WP_085107996.1">
    <property type="nucleotide sequence ID" value="NZ_FXAC01000016.1"/>
</dbReference>
<evidence type="ECO:0000259" key="1">
    <source>
        <dbReference type="Pfam" id="PF13191"/>
    </source>
</evidence>
<evidence type="ECO:0000313" key="3">
    <source>
        <dbReference type="Proteomes" id="UP000192929"/>
    </source>
</evidence>
<dbReference type="EMBL" id="FXAC01000016">
    <property type="protein sequence ID" value="SMF22994.1"/>
    <property type="molecule type" value="Genomic_DNA"/>
</dbReference>
<dbReference type="PANTHER" id="PTHR34301">
    <property type="entry name" value="DNA-BINDING PROTEIN-RELATED"/>
    <property type="match status" value="1"/>
</dbReference>
<dbReference type="Proteomes" id="UP000192929">
    <property type="component" value="Unassembled WGS sequence"/>
</dbReference>
<accession>A0A1X7DWA0</accession>
<dbReference type="AlphaFoldDB" id="A0A1X7DWA0"/>
<name>A0A1X7DWA0_9MICC</name>
<proteinExistence type="predicted"/>
<dbReference type="Pfam" id="PF13191">
    <property type="entry name" value="AAA_16"/>
    <property type="match status" value="1"/>
</dbReference>
<keyword evidence="3" id="KW-1185">Reference proteome</keyword>
<gene>
    <name evidence="2" type="ORF">SAMN06296028_11663</name>
</gene>